<accession>A0A176WIP7</accession>
<name>A0A176WIP7_MARPO</name>
<proteinExistence type="predicted"/>
<organism evidence="1 2">
    <name type="scientific">Marchantia polymorpha subsp. ruderalis</name>
    <dbReference type="NCBI Taxonomy" id="1480154"/>
    <lineage>
        <taxon>Eukaryota</taxon>
        <taxon>Viridiplantae</taxon>
        <taxon>Streptophyta</taxon>
        <taxon>Embryophyta</taxon>
        <taxon>Marchantiophyta</taxon>
        <taxon>Marchantiopsida</taxon>
        <taxon>Marchantiidae</taxon>
        <taxon>Marchantiales</taxon>
        <taxon>Marchantiaceae</taxon>
        <taxon>Marchantia</taxon>
    </lineage>
</organism>
<evidence type="ECO:0000313" key="1">
    <source>
        <dbReference type="EMBL" id="OAE33090.1"/>
    </source>
</evidence>
<dbReference type="EMBL" id="LVLJ01000695">
    <property type="protein sequence ID" value="OAE33090.1"/>
    <property type="molecule type" value="Genomic_DNA"/>
</dbReference>
<reference evidence="1" key="1">
    <citation type="submission" date="2016-03" db="EMBL/GenBank/DDBJ databases">
        <title>Mechanisms controlling the formation of the plant cell surface in tip-growing cells are functionally conserved among land plants.</title>
        <authorList>
            <person name="Honkanen S."/>
            <person name="Jones V.A."/>
            <person name="Morieri G."/>
            <person name="Champion C."/>
            <person name="Hetherington A.J."/>
            <person name="Kelly S."/>
            <person name="Saint-Marcoux D."/>
            <person name="Proust H."/>
            <person name="Prescott H."/>
            <person name="Dolan L."/>
        </authorList>
    </citation>
    <scope>NUCLEOTIDE SEQUENCE [LARGE SCALE GENOMIC DNA]</scope>
    <source>
        <tissue evidence="1">Whole gametophyte</tissue>
    </source>
</reference>
<dbReference type="AlphaFoldDB" id="A0A176WIP7"/>
<comment type="caution">
    <text evidence="1">The sequence shown here is derived from an EMBL/GenBank/DDBJ whole genome shotgun (WGS) entry which is preliminary data.</text>
</comment>
<gene>
    <name evidence="1" type="ORF">AXG93_1913s1920</name>
</gene>
<sequence>MFFRRKLGRMFVSVEDVGVEGRFDAASLNKSESAGPLAEGAPGSASRKEKAVRGLGMPFLVGIKDETGGGTEGIGVVPGIERTGAVGLIVKNVGRRLLRGRGHRRCGGGGTVRMRLERLAPMAAGASALAAVSLLGLVDDLPRGL</sequence>
<evidence type="ECO:0000313" key="2">
    <source>
        <dbReference type="Proteomes" id="UP000077202"/>
    </source>
</evidence>
<dbReference type="Proteomes" id="UP000077202">
    <property type="component" value="Unassembled WGS sequence"/>
</dbReference>
<protein>
    <submittedName>
        <fullName evidence="1">Uncharacterized protein</fullName>
    </submittedName>
</protein>
<keyword evidence="2" id="KW-1185">Reference proteome</keyword>